<comment type="similarity">
    <text evidence="1">Belongs to the PEP-utilizing enzyme family.</text>
</comment>
<proteinExistence type="inferred from homology"/>
<dbReference type="EMBL" id="WNVG01001567">
    <property type="protein sequence ID" value="MDZ5035369.1"/>
    <property type="molecule type" value="Genomic_DNA"/>
</dbReference>
<dbReference type="Gene3D" id="1.10.274.10">
    <property type="entry name" value="PtsI, HPr-binding domain"/>
    <property type="match status" value="1"/>
</dbReference>
<dbReference type="SUPFAM" id="SSF47831">
    <property type="entry name" value="Enzyme I of the PEP:sugar phosphotransferase system HPr-binding (sub)domain"/>
    <property type="match status" value="1"/>
</dbReference>
<accession>A0AAW9IZ52</accession>
<dbReference type="InterPro" id="IPR050499">
    <property type="entry name" value="PEP-utilizing_PTS_enzyme"/>
</dbReference>
<dbReference type="GO" id="GO:0009401">
    <property type="term" value="P:phosphoenolpyruvate-dependent sugar phosphotransferase system"/>
    <property type="evidence" value="ECO:0007669"/>
    <property type="project" value="InterPro"/>
</dbReference>
<dbReference type="InterPro" id="IPR008731">
    <property type="entry name" value="PTS_EIN"/>
</dbReference>
<organism evidence="5 6">
    <name type="scientific">Clostridium perfringens</name>
    <dbReference type="NCBI Taxonomy" id="1502"/>
    <lineage>
        <taxon>Bacteria</taxon>
        <taxon>Bacillati</taxon>
        <taxon>Bacillota</taxon>
        <taxon>Clostridia</taxon>
        <taxon>Eubacteriales</taxon>
        <taxon>Clostridiaceae</taxon>
        <taxon>Clostridium</taxon>
    </lineage>
</organism>
<dbReference type="GO" id="GO:0016740">
    <property type="term" value="F:transferase activity"/>
    <property type="evidence" value="ECO:0007669"/>
    <property type="project" value="UniProtKB-KW"/>
</dbReference>
<feature type="coiled-coil region" evidence="3">
    <location>
        <begin position="24"/>
        <end position="51"/>
    </location>
</feature>
<reference evidence="5" key="1">
    <citation type="submission" date="2019-11" db="EMBL/GenBank/DDBJ databases">
        <title>Characterization of Clostridium perfringens isolates from swine manure treated agricultural soils.</title>
        <authorList>
            <person name="Wushke S.T."/>
        </authorList>
    </citation>
    <scope>NUCLEOTIDE SEQUENCE</scope>
    <source>
        <strain evidence="5">X15</strain>
    </source>
</reference>
<name>A0AAW9IZ52_CLOPF</name>
<dbReference type="AlphaFoldDB" id="A0AAW9IZ52"/>
<evidence type="ECO:0000313" key="6">
    <source>
        <dbReference type="Proteomes" id="UP001289066"/>
    </source>
</evidence>
<dbReference type="PANTHER" id="PTHR46244">
    <property type="entry name" value="PHOSPHOENOLPYRUVATE-PROTEIN PHOSPHOTRANSFERASE"/>
    <property type="match status" value="1"/>
</dbReference>
<sequence length="128" mass="14286">SKGYAIGKVFLQEHEEIVITDTKVSDVEAEKAVLQKALEQAKVQLTAIRDKALAEIGEHEAQVFEAHLTLLDDPEFTGGMLLEIESNSINAMRAVEGVTNTFVMIFDSMEDEYMKERAADIKDVSKRI</sequence>
<evidence type="ECO:0000259" key="4">
    <source>
        <dbReference type="Pfam" id="PF05524"/>
    </source>
</evidence>
<protein>
    <submittedName>
        <fullName evidence="5">Phosphoenolpyruvate--protein phosphotransferase</fullName>
    </submittedName>
</protein>
<keyword evidence="2" id="KW-0808">Transferase</keyword>
<keyword evidence="3" id="KW-0175">Coiled coil</keyword>
<dbReference type="InterPro" id="IPR036618">
    <property type="entry name" value="PtsI_HPr-bd_sf"/>
</dbReference>
<dbReference type="Proteomes" id="UP001289066">
    <property type="component" value="Unassembled WGS sequence"/>
</dbReference>
<dbReference type="PANTHER" id="PTHR46244:SF3">
    <property type="entry name" value="PHOSPHOENOLPYRUVATE-PROTEIN PHOSPHOTRANSFERASE"/>
    <property type="match status" value="1"/>
</dbReference>
<evidence type="ECO:0000256" key="2">
    <source>
        <dbReference type="ARBA" id="ARBA00022679"/>
    </source>
</evidence>
<evidence type="ECO:0000313" key="5">
    <source>
        <dbReference type="EMBL" id="MDZ5035369.1"/>
    </source>
</evidence>
<gene>
    <name evidence="5" type="ORF">GNF81_22060</name>
</gene>
<comment type="caution">
    <text evidence="5">The sequence shown here is derived from an EMBL/GenBank/DDBJ whole genome shotgun (WGS) entry which is preliminary data.</text>
</comment>
<evidence type="ECO:0000256" key="1">
    <source>
        <dbReference type="ARBA" id="ARBA00007837"/>
    </source>
</evidence>
<feature type="non-terminal residue" evidence="5">
    <location>
        <position position="1"/>
    </location>
</feature>
<evidence type="ECO:0000256" key="3">
    <source>
        <dbReference type="SAM" id="Coils"/>
    </source>
</evidence>
<feature type="domain" description="Phosphotransferase system enzyme I N-terminal" evidence="4">
    <location>
        <begin position="1"/>
        <end position="117"/>
    </location>
</feature>
<dbReference type="RefSeq" id="WP_322413665.1">
    <property type="nucleotide sequence ID" value="NZ_WNVG01001567.1"/>
</dbReference>
<dbReference type="Pfam" id="PF05524">
    <property type="entry name" value="PEP-utilisers_N"/>
    <property type="match status" value="1"/>
</dbReference>
<feature type="non-terminal residue" evidence="5">
    <location>
        <position position="128"/>
    </location>
</feature>